<proteinExistence type="predicted"/>
<reference evidence="1" key="1">
    <citation type="journal article" date="2014" name="Front. Microbiol.">
        <title>High frequency of phylogenetically diverse reductive dehalogenase-homologous genes in deep subseafloor sedimentary metagenomes.</title>
        <authorList>
            <person name="Kawai M."/>
            <person name="Futagami T."/>
            <person name="Toyoda A."/>
            <person name="Takaki Y."/>
            <person name="Nishi S."/>
            <person name="Hori S."/>
            <person name="Arai W."/>
            <person name="Tsubouchi T."/>
            <person name="Morono Y."/>
            <person name="Uchiyama I."/>
            <person name="Ito T."/>
            <person name="Fujiyama A."/>
            <person name="Inagaki F."/>
            <person name="Takami H."/>
        </authorList>
    </citation>
    <scope>NUCLEOTIDE SEQUENCE</scope>
    <source>
        <strain evidence="1">Expedition CK06-06</strain>
    </source>
</reference>
<sequence length="35" mass="3607">MGAFVKSVGENDPMVSGSIASKGPWRRLGIYAAGP</sequence>
<comment type="caution">
    <text evidence="1">The sequence shown here is derived from an EMBL/GenBank/DDBJ whole genome shotgun (WGS) entry which is preliminary data.</text>
</comment>
<evidence type="ECO:0000313" key="1">
    <source>
        <dbReference type="EMBL" id="GAH96536.1"/>
    </source>
</evidence>
<name>X1JP85_9ZZZZ</name>
<feature type="non-terminal residue" evidence="1">
    <location>
        <position position="35"/>
    </location>
</feature>
<dbReference type="EMBL" id="BARU01049820">
    <property type="protein sequence ID" value="GAH96536.1"/>
    <property type="molecule type" value="Genomic_DNA"/>
</dbReference>
<accession>X1JP85</accession>
<organism evidence="1">
    <name type="scientific">marine sediment metagenome</name>
    <dbReference type="NCBI Taxonomy" id="412755"/>
    <lineage>
        <taxon>unclassified sequences</taxon>
        <taxon>metagenomes</taxon>
        <taxon>ecological metagenomes</taxon>
    </lineage>
</organism>
<protein>
    <submittedName>
        <fullName evidence="1">Uncharacterized protein</fullName>
    </submittedName>
</protein>
<gene>
    <name evidence="1" type="ORF">S03H2_73059</name>
</gene>
<dbReference type="AlphaFoldDB" id="X1JP85"/>